<dbReference type="CDD" id="cd00761">
    <property type="entry name" value="Glyco_tranf_GTA_type"/>
    <property type="match status" value="1"/>
</dbReference>
<evidence type="ECO:0000313" key="2">
    <source>
        <dbReference type="EMBL" id="HIX50582.1"/>
    </source>
</evidence>
<dbReference type="PANTHER" id="PTHR22916">
    <property type="entry name" value="GLYCOSYLTRANSFERASE"/>
    <property type="match status" value="1"/>
</dbReference>
<organism evidence="2 3">
    <name type="scientific">Candidatus Borkfalkia faecavium</name>
    <dbReference type="NCBI Taxonomy" id="2838508"/>
    <lineage>
        <taxon>Bacteria</taxon>
        <taxon>Bacillati</taxon>
        <taxon>Bacillota</taxon>
        <taxon>Clostridia</taxon>
        <taxon>Christensenellales</taxon>
        <taxon>Christensenellaceae</taxon>
        <taxon>Candidatus Borkfalkia</taxon>
    </lineage>
</organism>
<name>A0A9D1W2C7_9FIRM</name>
<accession>A0A9D1W2C7</accession>
<reference evidence="2" key="1">
    <citation type="journal article" date="2021" name="PeerJ">
        <title>Extensive microbial diversity within the chicken gut microbiome revealed by metagenomics and culture.</title>
        <authorList>
            <person name="Gilroy R."/>
            <person name="Ravi A."/>
            <person name="Getino M."/>
            <person name="Pursley I."/>
            <person name="Horton D.L."/>
            <person name="Alikhan N.F."/>
            <person name="Baker D."/>
            <person name="Gharbi K."/>
            <person name="Hall N."/>
            <person name="Watson M."/>
            <person name="Adriaenssens E.M."/>
            <person name="Foster-Nyarko E."/>
            <person name="Jarju S."/>
            <person name="Secka A."/>
            <person name="Antonio M."/>
            <person name="Oren A."/>
            <person name="Chaudhuri R.R."/>
            <person name="La Ragione R."/>
            <person name="Hildebrand F."/>
            <person name="Pallen M.J."/>
        </authorList>
    </citation>
    <scope>NUCLEOTIDE SEQUENCE</scope>
    <source>
        <strain evidence="2">2189</strain>
    </source>
</reference>
<gene>
    <name evidence="2" type="ORF">H9851_04805</name>
</gene>
<sequence>MQKLITFAVPCYNSGAYMRRCIDSLLVAGEDAEIVIVNDGSSDNTAEIADEYAAKYPQTVRAVHKPNGGHGSGVNKGLELANGLYYKVVDSDDWLDEAALRALLCRMREHREQGTLPDLYIANYVYEKLDEHKQVVRRYTKNMPTDTFFGWDKVKPFRASAALLMHSLLYRTDLLRKSGTVLPEKTFYVDNIYAYKPLPYMQNVYYMDIDLYRYFIGRDDQSVNAQNIVKRYEQQIRVMKLMVAAYSYDELAALPRGLFRYMKHDIAIIMTLTVMFTTGGTDEREKRKAALKELWSCIKSADPKMYRYLRFRAYPAIVNWLPFRLQGKATVMGYKFFRKKLGCS</sequence>
<reference evidence="2" key="2">
    <citation type="submission" date="2021-04" db="EMBL/GenBank/DDBJ databases">
        <authorList>
            <person name="Gilroy R."/>
        </authorList>
    </citation>
    <scope>NUCLEOTIDE SEQUENCE</scope>
    <source>
        <strain evidence="2">2189</strain>
    </source>
</reference>
<dbReference type="Gene3D" id="3.90.550.10">
    <property type="entry name" value="Spore Coat Polysaccharide Biosynthesis Protein SpsA, Chain A"/>
    <property type="match status" value="1"/>
</dbReference>
<evidence type="ECO:0000313" key="3">
    <source>
        <dbReference type="Proteomes" id="UP000886847"/>
    </source>
</evidence>
<dbReference type="Proteomes" id="UP000886847">
    <property type="component" value="Unassembled WGS sequence"/>
</dbReference>
<feature type="domain" description="Glycosyltransferase 2-like" evidence="1">
    <location>
        <begin position="7"/>
        <end position="147"/>
    </location>
</feature>
<dbReference type="InterPro" id="IPR001173">
    <property type="entry name" value="Glyco_trans_2-like"/>
</dbReference>
<dbReference type="PANTHER" id="PTHR22916:SF3">
    <property type="entry name" value="UDP-GLCNAC:BETAGAL BETA-1,3-N-ACETYLGLUCOSAMINYLTRANSFERASE-LIKE PROTEIN 1"/>
    <property type="match status" value="1"/>
</dbReference>
<dbReference type="InterPro" id="IPR029044">
    <property type="entry name" value="Nucleotide-diphossugar_trans"/>
</dbReference>
<dbReference type="SUPFAM" id="SSF53448">
    <property type="entry name" value="Nucleotide-diphospho-sugar transferases"/>
    <property type="match status" value="1"/>
</dbReference>
<comment type="caution">
    <text evidence="2">The sequence shown here is derived from an EMBL/GenBank/DDBJ whole genome shotgun (WGS) entry which is preliminary data.</text>
</comment>
<evidence type="ECO:0000259" key="1">
    <source>
        <dbReference type="Pfam" id="PF00535"/>
    </source>
</evidence>
<proteinExistence type="predicted"/>
<dbReference type="AlphaFoldDB" id="A0A9D1W2C7"/>
<dbReference type="EMBL" id="DXEW01000025">
    <property type="protein sequence ID" value="HIX50582.1"/>
    <property type="molecule type" value="Genomic_DNA"/>
</dbReference>
<dbReference type="GO" id="GO:0016758">
    <property type="term" value="F:hexosyltransferase activity"/>
    <property type="evidence" value="ECO:0007669"/>
    <property type="project" value="UniProtKB-ARBA"/>
</dbReference>
<dbReference type="Pfam" id="PF00535">
    <property type="entry name" value="Glycos_transf_2"/>
    <property type="match status" value="1"/>
</dbReference>
<protein>
    <submittedName>
        <fullName evidence="2">Glycosyltransferase family 2 protein</fullName>
    </submittedName>
</protein>